<reference evidence="1 2" key="1">
    <citation type="submission" date="2021-06" db="EMBL/GenBank/DDBJ databases">
        <title>Caerostris darwini draft genome.</title>
        <authorList>
            <person name="Kono N."/>
            <person name="Arakawa K."/>
        </authorList>
    </citation>
    <scope>NUCLEOTIDE SEQUENCE [LARGE SCALE GENOMIC DNA]</scope>
</reference>
<sequence>MHFTGIQPQERELYFFYSEILILIRKLACFYNIFCLYDFAGGGSDTMLGSYGVLFHWYWTVGAVAGSGQGRLGTLARAEPGSACGQADAAGSVPDAPVRVEPEAVRIAGTVASLVPSVSQTPLVLLLFKMMANGFLNLFKNL</sequence>
<dbReference type="AlphaFoldDB" id="A0AAV4X9Q1"/>
<proteinExistence type="predicted"/>
<dbReference type="EMBL" id="BPLQ01015729">
    <property type="protein sequence ID" value="GIY91193.1"/>
    <property type="molecule type" value="Genomic_DNA"/>
</dbReference>
<name>A0AAV4X9Q1_9ARAC</name>
<evidence type="ECO:0000313" key="1">
    <source>
        <dbReference type="EMBL" id="GIY91193.1"/>
    </source>
</evidence>
<gene>
    <name evidence="1" type="ORF">CDAR_444341</name>
</gene>
<dbReference type="Proteomes" id="UP001054837">
    <property type="component" value="Unassembled WGS sequence"/>
</dbReference>
<keyword evidence="2" id="KW-1185">Reference proteome</keyword>
<organism evidence="1 2">
    <name type="scientific">Caerostris darwini</name>
    <dbReference type="NCBI Taxonomy" id="1538125"/>
    <lineage>
        <taxon>Eukaryota</taxon>
        <taxon>Metazoa</taxon>
        <taxon>Ecdysozoa</taxon>
        <taxon>Arthropoda</taxon>
        <taxon>Chelicerata</taxon>
        <taxon>Arachnida</taxon>
        <taxon>Araneae</taxon>
        <taxon>Araneomorphae</taxon>
        <taxon>Entelegynae</taxon>
        <taxon>Araneoidea</taxon>
        <taxon>Araneidae</taxon>
        <taxon>Caerostris</taxon>
    </lineage>
</organism>
<protein>
    <submittedName>
        <fullName evidence="1">Uncharacterized protein</fullName>
    </submittedName>
</protein>
<evidence type="ECO:0000313" key="2">
    <source>
        <dbReference type="Proteomes" id="UP001054837"/>
    </source>
</evidence>
<comment type="caution">
    <text evidence="1">The sequence shown here is derived from an EMBL/GenBank/DDBJ whole genome shotgun (WGS) entry which is preliminary data.</text>
</comment>
<accession>A0AAV4X9Q1</accession>